<dbReference type="SUPFAM" id="SSF63829">
    <property type="entry name" value="Calcium-dependent phosphotriesterase"/>
    <property type="match status" value="1"/>
</dbReference>
<dbReference type="InterPro" id="IPR011042">
    <property type="entry name" value="6-blade_b-propeller_TolB-like"/>
</dbReference>
<dbReference type="PANTHER" id="PTHR42060:SF1">
    <property type="entry name" value="NHL REPEAT-CONTAINING PROTEIN"/>
    <property type="match status" value="1"/>
</dbReference>
<dbReference type="PANTHER" id="PTHR42060">
    <property type="entry name" value="NHL REPEAT-CONTAINING PROTEIN-RELATED"/>
    <property type="match status" value="1"/>
</dbReference>
<accession>A0A1G8FVU0</accession>
<dbReference type="Gene3D" id="2.120.10.30">
    <property type="entry name" value="TolB, C-terminal domain"/>
    <property type="match status" value="1"/>
</dbReference>
<evidence type="ECO:0008006" key="3">
    <source>
        <dbReference type="Google" id="ProtNLM"/>
    </source>
</evidence>
<dbReference type="InterPro" id="IPR052998">
    <property type="entry name" value="Hetero-Diels-Alderase-like"/>
</dbReference>
<dbReference type="RefSeq" id="WP_090688626.1">
    <property type="nucleotide sequence ID" value="NZ_CADERL010000010.1"/>
</dbReference>
<sequence length="314" mass="34690">MSSNSHTITEVASFPPNHFLENIAVRKDGSLLVTVLFHRQLWYIPPFRGKPVEPVLICTFELMGMGIVEAEPDVFYVSTGVVSRGCLLRVDLRSWSPGQSIEPEIVVEFSRSVGMLNGSCLIAPRVILLADCFAGLIWRVDLSTDGKTATVHKWLQHESMAHDPNGPMPDQPGVNGIRYASKSNYLYYTSTARKLFMRISVDPRSLNPEGLPELVGSGMMGDDFCIDEERGLAYITTHRENTIDCLSLTPDQNKGPRQSVVGIPVLDLMVGPSAIAWGRNIREYGRVAYVTTDGGIKAPMPDGVRPAKVLRLEF</sequence>
<gene>
    <name evidence="1" type="ORF">SAMN05216466_1149</name>
</gene>
<protein>
    <recommendedName>
        <fullName evidence="3">Sugar lactone lactonase YvrE</fullName>
    </recommendedName>
</protein>
<evidence type="ECO:0000313" key="2">
    <source>
        <dbReference type="Proteomes" id="UP000199706"/>
    </source>
</evidence>
<dbReference type="EMBL" id="FNCJ01000014">
    <property type="protein sequence ID" value="SDH86195.1"/>
    <property type="molecule type" value="Genomic_DNA"/>
</dbReference>
<name>A0A1G8FVU0_9BURK</name>
<dbReference type="AlphaFoldDB" id="A0A1G8FVU0"/>
<organism evidence="1 2">
    <name type="scientific">Paraburkholderia phenazinium</name>
    <dbReference type="NCBI Taxonomy" id="60549"/>
    <lineage>
        <taxon>Bacteria</taxon>
        <taxon>Pseudomonadati</taxon>
        <taxon>Pseudomonadota</taxon>
        <taxon>Betaproteobacteria</taxon>
        <taxon>Burkholderiales</taxon>
        <taxon>Burkholderiaceae</taxon>
        <taxon>Paraburkholderia</taxon>
    </lineage>
</organism>
<evidence type="ECO:0000313" key="1">
    <source>
        <dbReference type="EMBL" id="SDH86195.1"/>
    </source>
</evidence>
<dbReference type="Proteomes" id="UP000199706">
    <property type="component" value="Unassembled WGS sequence"/>
</dbReference>
<dbReference type="OrthoDB" id="8447466at2"/>
<proteinExistence type="predicted"/>
<reference evidence="1 2" key="1">
    <citation type="submission" date="2016-10" db="EMBL/GenBank/DDBJ databases">
        <authorList>
            <person name="de Groot N.N."/>
        </authorList>
    </citation>
    <scope>NUCLEOTIDE SEQUENCE [LARGE SCALE GENOMIC DNA]</scope>
    <source>
        <strain evidence="1 2">LMG 2247</strain>
    </source>
</reference>